<dbReference type="AlphaFoldDB" id="A0A565BSX9"/>
<gene>
    <name evidence="1" type="ORF">ANE_LOCUS14926</name>
</gene>
<protein>
    <submittedName>
        <fullName evidence="1">Uncharacterized protein</fullName>
    </submittedName>
</protein>
<keyword evidence="2" id="KW-1185">Reference proteome</keyword>
<dbReference type="OrthoDB" id="1114110at2759"/>
<sequence>MHTTAALLPTVFEVDPYVDEVVREFYSNIARLKGRDCGRHCVYIRGLMYEFTPKIINSMFQLPHIPYNLSEHVTDRPNAP</sequence>
<reference evidence="1" key="1">
    <citation type="submission" date="2019-07" db="EMBL/GenBank/DDBJ databases">
        <authorList>
            <person name="Dittberner H."/>
        </authorList>
    </citation>
    <scope>NUCLEOTIDE SEQUENCE [LARGE SCALE GENOMIC DNA]</scope>
</reference>
<dbReference type="EMBL" id="CABITT030000005">
    <property type="protein sequence ID" value="VVB04482.1"/>
    <property type="molecule type" value="Genomic_DNA"/>
</dbReference>
<name>A0A565BSX9_9BRAS</name>
<organism evidence="1 2">
    <name type="scientific">Arabis nemorensis</name>
    <dbReference type="NCBI Taxonomy" id="586526"/>
    <lineage>
        <taxon>Eukaryota</taxon>
        <taxon>Viridiplantae</taxon>
        <taxon>Streptophyta</taxon>
        <taxon>Embryophyta</taxon>
        <taxon>Tracheophyta</taxon>
        <taxon>Spermatophyta</taxon>
        <taxon>Magnoliopsida</taxon>
        <taxon>eudicotyledons</taxon>
        <taxon>Gunneridae</taxon>
        <taxon>Pentapetalae</taxon>
        <taxon>rosids</taxon>
        <taxon>malvids</taxon>
        <taxon>Brassicales</taxon>
        <taxon>Brassicaceae</taxon>
        <taxon>Arabideae</taxon>
        <taxon>Arabis</taxon>
    </lineage>
</organism>
<evidence type="ECO:0000313" key="1">
    <source>
        <dbReference type="EMBL" id="VVB04482.1"/>
    </source>
</evidence>
<accession>A0A565BSX9</accession>
<proteinExistence type="predicted"/>
<evidence type="ECO:0000313" key="2">
    <source>
        <dbReference type="Proteomes" id="UP000489600"/>
    </source>
</evidence>
<comment type="caution">
    <text evidence="1">The sequence shown here is derived from an EMBL/GenBank/DDBJ whole genome shotgun (WGS) entry which is preliminary data.</text>
</comment>
<dbReference type="Proteomes" id="UP000489600">
    <property type="component" value="Unassembled WGS sequence"/>
</dbReference>